<protein>
    <recommendedName>
        <fullName evidence="4">Beta-galactosidase trimerisation domain-containing protein</fullName>
    </recommendedName>
</protein>
<dbReference type="Proteomes" id="UP000093501">
    <property type="component" value="Unassembled WGS sequence"/>
</dbReference>
<feature type="compositionally biased region" description="Basic and acidic residues" evidence="1">
    <location>
        <begin position="613"/>
        <end position="629"/>
    </location>
</feature>
<dbReference type="Gene3D" id="3.40.50.880">
    <property type="match status" value="1"/>
</dbReference>
<feature type="region of interest" description="Disordered" evidence="1">
    <location>
        <begin position="610"/>
        <end position="629"/>
    </location>
</feature>
<organism evidence="2 3">
    <name type="scientific">Tessaracoccus lapidicaptus</name>
    <dbReference type="NCBI Taxonomy" id="1427523"/>
    <lineage>
        <taxon>Bacteria</taxon>
        <taxon>Bacillati</taxon>
        <taxon>Actinomycetota</taxon>
        <taxon>Actinomycetes</taxon>
        <taxon>Propionibacteriales</taxon>
        <taxon>Propionibacteriaceae</taxon>
        <taxon>Tessaracoccus</taxon>
    </lineage>
</organism>
<evidence type="ECO:0000313" key="2">
    <source>
        <dbReference type="EMBL" id="OCL33868.1"/>
    </source>
</evidence>
<comment type="caution">
    <text evidence="2">The sequence shown here is derived from an EMBL/GenBank/DDBJ whole genome shotgun (WGS) entry which is preliminary data.</text>
</comment>
<accession>A0A1C0ALW5</accession>
<evidence type="ECO:0000256" key="1">
    <source>
        <dbReference type="SAM" id="MobiDB-lite"/>
    </source>
</evidence>
<dbReference type="InterPro" id="IPR029062">
    <property type="entry name" value="Class_I_gatase-like"/>
</dbReference>
<gene>
    <name evidence="2" type="ORF">BCR15_04340</name>
</gene>
<dbReference type="RefSeq" id="WP_068751626.1">
    <property type="nucleotide sequence ID" value="NZ_MBQD01000021.1"/>
</dbReference>
<proteinExistence type="predicted"/>
<sequence>MSRPTALRRANLEVSLKPFADFGAKTLSSTVARIFDDWSVLLDAAEECSVLLWASDGSEILDWAGDLDQEFEWARFIGFNNTETAPYGEWKPPRRRAVPFAEHTPTVTYRDLARLVAEIKAEGRRRGIPTQVGATFDPGPEFAPSEFKYHRHPEIVARGEDVGIGPIIAMVRHFSVLSADDHAYAAFPTGIPEGTTFGEFLGRQAQDYLAALGFDYLWLSNGFGFSSYAWSELGESFDGERFAAERTPELRERALGFWADLSRHLTFPVQVRGTNHTAGIDIGADSVPALEVYERGYISSPPPNSPWGPLNEDFGIEITGFMSRIAMLPADAEGYRFRFYANDPWFWQQPWWDFYHREPFDIYLPLSIARLDAHGRTQPPDEVNVLSIDTCHGVLDDRCGREVSGHVVTALEARPDEAGPLVWVYPFREYHHAMAADPTSINRPHFEDWYLTSAVNAGLPLNTVVSTDNLAVAVANGAVDGRVLVVPAGALTAAVVEHLRRHAAAGGTVLAYGAVSAVGADGREFLGLEVADGGVAGTLSLTGVDEAGSGLPVAHAARLSAGPVTEVAAPGGATVVASARSEDGERVYASDRPLGQGRVMWVRGSSPVTYSDPDDRGVRHHQAPDPERYAHPGEVMLRLLRRAGIHVSHDLRGPASGRVVQAIHRHDNAYWFSGYLPDTTTSVRLRLPGGAPLLQQREAWMEEGVSVHQLPKSFHVECRVLVDQAAAGVVKCRDVAPFPAFMTRGISVSGLSNARVTVLLPRRTGAVEATVAGHVVDLNAAPEPGGAVTWRRDGQDVIVDGLTGEIIVMWEERR</sequence>
<dbReference type="EMBL" id="MBQD01000021">
    <property type="protein sequence ID" value="OCL33868.1"/>
    <property type="molecule type" value="Genomic_DNA"/>
</dbReference>
<keyword evidence="3" id="KW-1185">Reference proteome</keyword>
<evidence type="ECO:0000313" key="3">
    <source>
        <dbReference type="Proteomes" id="UP000093501"/>
    </source>
</evidence>
<dbReference type="AlphaFoldDB" id="A0A1C0ALW5"/>
<reference evidence="3" key="1">
    <citation type="submission" date="2016-07" db="EMBL/GenBank/DDBJ databases">
        <authorList>
            <person name="Florea S."/>
            <person name="Webb J.S."/>
            <person name="Jaromczyk J."/>
            <person name="Schardl C.L."/>
        </authorList>
    </citation>
    <scope>NUCLEOTIDE SEQUENCE [LARGE SCALE GENOMIC DNA]</scope>
    <source>
        <strain evidence="3">IPBSL-7</strain>
    </source>
</reference>
<name>A0A1C0ALW5_9ACTN</name>
<evidence type="ECO:0008006" key="4">
    <source>
        <dbReference type="Google" id="ProtNLM"/>
    </source>
</evidence>